<dbReference type="EMBL" id="BARW01009959">
    <property type="protein sequence ID" value="GAI86087.1"/>
    <property type="molecule type" value="Genomic_DNA"/>
</dbReference>
<feature type="domain" description="2Fe-2S ferredoxin-type" evidence="6">
    <location>
        <begin position="3"/>
        <end position="79"/>
    </location>
</feature>
<dbReference type="InterPro" id="IPR012675">
    <property type="entry name" value="Beta-grasp_dom_sf"/>
</dbReference>
<evidence type="ECO:0000256" key="1">
    <source>
        <dbReference type="ARBA" id="ARBA00022714"/>
    </source>
</evidence>
<keyword evidence="5" id="KW-0411">Iron-sulfur</keyword>
<evidence type="ECO:0000256" key="2">
    <source>
        <dbReference type="ARBA" id="ARBA00022723"/>
    </source>
</evidence>
<dbReference type="Gene3D" id="1.10.150.120">
    <property type="entry name" value="[2Fe-2S]-binding domain"/>
    <property type="match status" value="1"/>
</dbReference>
<dbReference type="Pfam" id="PF01799">
    <property type="entry name" value="Fer2_2"/>
    <property type="match status" value="1"/>
</dbReference>
<protein>
    <recommendedName>
        <fullName evidence="6">2Fe-2S ferredoxin-type domain-containing protein</fullName>
    </recommendedName>
</protein>
<dbReference type="AlphaFoldDB" id="X1RZ86"/>
<dbReference type="CDD" id="cd00207">
    <property type="entry name" value="fer2"/>
    <property type="match status" value="1"/>
</dbReference>
<sequence>MKQQIQLRINGEVYETAVQPWKTLLQVIREDIGLTGTKENCNMGECGACTVLMDGKPVNSCLTLAIEAQGKDIVTVEGLAKDGELHPVQQAFIEHGAIQCGFCTPGMVLSAKVLLDRNPHPTEEEVRKAMSGNLCRCTGYTKIIEAVLAASKKESE</sequence>
<dbReference type="GO" id="GO:0046872">
    <property type="term" value="F:metal ion binding"/>
    <property type="evidence" value="ECO:0007669"/>
    <property type="project" value="UniProtKB-KW"/>
</dbReference>
<evidence type="ECO:0000256" key="5">
    <source>
        <dbReference type="ARBA" id="ARBA00023014"/>
    </source>
</evidence>
<dbReference type="FunFam" id="1.10.150.120:FF:000003">
    <property type="entry name" value="Carbon monoxide dehydrogenase, small subunit"/>
    <property type="match status" value="1"/>
</dbReference>
<dbReference type="SUPFAM" id="SSF54292">
    <property type="entry name" value="2Fe-2S ferredoxin-like"/>
    <property type="match status" value="1"/>
</dbReference>
<reference evidence="7" key="1">
    <citation type="journal article" date="2014" name="Front. Microbiol.">
        <title>High frequency of phylogenetically diverse reductive dehalogenase-homologous genes in deep subseafloor sedimentary metagenomes.</title>
        <authorList>
            <person name="Kawai M."/>
            <person name="Futagami T."/>
            <person name="Toyoda A."/>
            <person name="Takaki Y."/>
            <person name="Nishi S."/>
            <person name="Hori S."/>
            <person name="Arai W."/>
            <person name="Tsubouchi T."/>
            <person name="Morono Y."/>
            <person name="Uchiyama I."/>
            <person name="Ito T."/>
            <person name="Fujiyama A."/>
            <person name="Inagaki F."/>
            <person name="Takami H."/>
        </authorList>
    </citation>
    <scope>NUCLEOTIDE SEQUENCE</scope>
    <source>
        <strain evidence="7">Expedition CK06-06</strain>
    </source>
</reference>
<dbReference type="PANTHER" id="PTHR44379">
    <property type="entry name" value="OXIDOREDUCTASE WITH IRON-SULFUR SUBUNIT"/>
    <property type="match status" value="1"/>
</dbReference>
<dbReference type="SUPFAM" id="SSF47741">
    <property type="entry name" value="CO dehydrogenase ISP C-domain like"/>
    <property type="match status" value="1"/>
</dbReference>
<evidence type="ECO:0000256" key="3">
    <source>
        <dbReference type="ARBA" id="ARBA00023002"/>
    </source>
</evidence>
<dbReference type="GO" id="GO:0016491">
    <property type="term" value="F:oxidoreductase activity"/>
    <property type="evidence" value="ECO:0007669"/>
    <property type="project" value="UniProtKB-KW"/>
</dbReference>
<evidence type="ECO:0000256" key="4">
    <source>
        <dbReference type="ARBA" id="ARBA00023004"/>
    </source>
</evidence>
<organism evidence="7">
    <name type="scientific">marine sediment metagenome</name>
    <dbReference type="NCBI Taxonomy" id="412755"/>
    <lineage>
        <taxon>unclassified sequences</taxon>
        <taxon>metagenomes</taxon>
        <taxon>ecological metagenomes</taxon>
    </lineage>
</organism>
<dbReference type="PANTHER" id="PTHR44379:SF8">
    <property type="entry name" value="XANTHINE DEHYDROGENASE IRON-SULFUR-BINDING SUBUNIT XDHC-RELATED"/>
    <property type="match status" value="1"/>
</dbReference>
<dbReference type="GO" id="GO:0051537">
    <property type="term" value="F:2 iron, 2 sulfur cluster binding"/>
    <property type="evidence" value="ECO:0007669"/>
    <property type="project" value="UniProtKB-KW"/>
</dbReference>
<dbReference type="InterPro" id="IPR002888">
    <property type="entry name" value="2Fe-2S-bd"/>
</dbReference>
<dbReference type="InterPro" id="IPR006058">
    <property type="entry name" value="2Fe2S_fd_BS"/>
</dbReference>
<dbReference type="Gene3D" id="3.10.20.30">
    <property type="match status" value="1"/>
</dbReference>
<name>X1RZ86_9ZZZZ</name>
<keyword evidence="2" id="KW-0479">Metal-binding</keyword>
<evidence type="ECO:0000259" key="6">
    <source>
        <dbReference type="PROSITE" id="PS51085"/>
    </source>
</evidence>
<keyword evidence="3" id="KW-0560">Oxidoreductase</keyword>
<keyword evidence="4" id="KW-0408">Iron</keyword>
<evidence type="ECO:0000313" key="7">
    <source>
        <dbReference type="EMBL" id="GAI86087.1"/>
    </source>
</evidence>
<gene>
    <name evidence="7" type="ORF">S12H4_19810</name>
</gene>
<dbReference type="InterPro" id="IPR036884">
    <property type="entry name" value="2Fe-2S-bd_dom_sf"/>
</dbReference>
<dbReference type="FunFam" id="3.10.20.30:FF:000020">
    <property type="entry name" value="Xanthine dehydrogenase iron-sulfur subunit"/>
    <property type="match status" value="1"/>
</dbReference>
<dbReference type="PROSITE" id="PS00197">
    <property type="entry name" value="2FE2S_FER_1"/>
    <property type="match status" value="1"/>
</dbReference>
<comment type="caution">
    <text evidence="7">The sequence shown here is derived from an EMBL/GenBank/DDBJ whole genome shotgun (WGS) entry which is preliminary data.</text>
</comment>
<dbReference type="Pfam" id="PF00111">
    <property type="entry name" value="Fer2"/>
    <property type="match status" value="1"/>
</dbReference>
<dbReference type="InterPro" id="IPR051452">
    <property type="entry name" value="Diverse_Oxidoreductases"/>
</dbReference>
<proteinExistence type="predicted"/>
<dbReference type="PROSITE" id="PS51085">
    <property type="entry name" value="2FE2S_FER_2"/>
    <property type="match status" value="1"/>
</dbReference>
<dbReference type="InterPro" id="IPR036010">
    <property type="entry name" value="2Fe-2S_ferredoxin-like_sf"/>
</dbReference>
<keyword evidence="1" id="KW-0001">2Fe-2S</keyword>
<accession>X1RZ86</accession>
<dbReference type="InterPro" id="IPR001041">
    <property type="entry name" value="2Fe-2S_ferredoxin-type"/>
</dbReference>